<gene>
    <name evidence="1" type="ORF">KDAU_08400</name>
</gene>
<dbReference type="Proteomes" id="UP000287224">
    <property type="component" value="Unassembled WGS sequence"/>
</dbReference>
<accession>A0A401Z9G4</accession>
<sequence>MLPGHLPPRQQEHLTHLACFMPFAKAAQMLETLLGVHITRETARSLSERGCLDGSRHPDRR</sequence>
<evidence type="ECO:0000313" key="1">
    <source>
        <dbReference type="EMBL" id="GCE03511.1"/>
    </source>
</evidence>
<comment type="caution">
    <text evidence="1">The sequence shown here is derived from an EMBL/GenBank/DDBJ whole genome shotgun (WGS) entry which is preliminary data.</text>
</comment>
<protein>
    <submittedName>
        <fullName evidence="1">Uncharacterized protein</fullName>
    </submittedName>
</protein>
<reference evidence="2" key="1">
    <citation type="submission" date="2018-12" db="EMBL/GenBank/DDBJ databases">
        <title>Tengunoibacter tsumagoiensis gen. nov., sp. nov., Dictyobacter kobayashii sp. nov., D. alpinus sp. nov., and D. joshuensis sp. nov. and description of Dictyobacteraceae fam. nov. within the order Ktedonobacterales isolated from Tengu-no-mugimeshi.</title>
        <authorList>
            <person name="Wang C.M."/>
            <person name="Zheng Y."/>
            <person name="Sakai Y."/>
            <person name="Toyoda A."/>
            <person name="Minakuchi Y."/>
            <person name="Abe K."/>
            <person name="Yokota A."/>
            <person name="Yabe S."/>
        </authorList>
    </citation>
    <scope>NUCLEOTIDE SEQUENCE [LARGE SCALE GENOMIC DNA]</scope>
    <source>
        <strain evidence="2">S-27</strain>
    </source>
</reference>
<proteinExistence type="predicted"/>
<dbReference type="AlphaFoldDB" id="A0A401Z9G4"/>
<dbReference type="EMBL" id="BIFQ01000001">
    <property type="protein sequence ID" value="GCE03511.1"/>
    <property type="molecule type" value="Genomic_DNA"/>
</dbReference>
<organism evidence="1 2">
    <name type="scientific">Dictyobacter aurantiacus</name>
    <dbReference type="NCBI Taxonomy" id="1936993"/>
    <lineage>
        <taxon>Bacteria</taxon>
        <taxon>Bacillati</taxon>
        <taxon>Chloroflexota</taxon>
        <taxon>Ktedonobacteria</taxon>
        <taxon>Ktedonobacterales</taxon>
        <taxon>Dictyobacteraceae</taxon>
        <taxon>Dictyobacter</taxon>
    </lineage>
</organism>
<name>A0A401Z9G4_9CHLR</name>
<evidence type="ECO:0000313" key="2">
    <source>
        <dbReference type="Proteomes" id="UP000287224"/>
    </source>
</evidence>
<keyword evidence="2" id="KW-1185">Reference proteome</keyword>